<evidence type="ECO:0000313" key="9">
    <source>
        <dbReference type="Proteomes" id="UP001597262"/>
    </source>
</evidence>
<feature type="transmembrane region" description="Helical" evidence="7">
    <location>
        <begin position="306"/>
        <end position="325"/>
    </location>
</feature>
<evidence type="ECO:0000313" key="8">
    <source>
        <dbReference type="EMBL" id="MFD1177061.1"/>
    </source>
</evidence>
<feature type="transmembrane region" description="Helical" evidence="7">
    <location>
        <begin position="397"/>
        <end position="415"/>
    </location>
</feature>
<evidence type="ECO:0000256" key="5">
    <source>
        <dbReference type="ARBA" id="ARBA00022989"/>
    </source>
</evidence>
<keyword evidence="6 7" id="KW-0472">Membrane</keyword>
<dbReference type="NCBIfam" id="TIGR00801">
    <property type="entry name" value="ncs2"/>
    <property type="match status" value="1"/>
</dbReference>
<dbReference type="NCBIfam" id="NF007995">
    <property type="entry name" value="PRK10720.1"/>
    <property type="match status" value="1"/>
</dbReference>
<evidence type="ECO:0000256" key="7">
    <source>
        <dbReference type="SAM" id="Phobius"/>
    </source>
</evidence>
<dbReference type="NCBIfam" id="NF037981">
    <property type="entry name" value="NCS2_1"/>
    <property type="match status" value="1"/>
</dbReference>
<accession>A0ABW3RY25</accession>
<feature type="transmembrane region" description="Helical" evidence="7">
    <location>
        <begin position="189"/>
        <end position="213"/>
    </location>
</feature>
<comment type="subcellular location">
    <subcellularLocation>
        <location evidence="1">Membrane</location>
        <topology evidence="1">Multi-pass membrane protein</topology>
    </subcellularLocation>
</comment>
<dbReference type="PANTHER" id="PTHR42810:SF2">
    <property type="entry name" value="PURINE PERMEASE C1399.01C-RELATED"/>
    <property type="match status" value="1"/>
</dbReference>
<feature type="transmembrane region" description="Helical" evidence="7">
    <location>
        <begin position="66"/>
        <end position="83"/>
    </location>
</feature>
<dbReference type="Proteomes" id="UP001597262">
    <property type="component" value="Unassembled WGS sequence"/>
</dbReference>
<dbReference type="EMBL" id="JBHTLM010000007">
    <property type="protein sequence ID" value="MFD1177061.1"/>
    <property type="molecule type" value="Genomic_DNA"/>
</dbReference>
<evidence type="ECO:0000256" key="4">
    <source>
        <dbReference type="ARBA" id="ARBA00022692"/>
    </source>
</evidence>
<feature type="transmembrane region" description="Helical" evidence="7">
    <location>
        <begin position="162"/>
        <end position="182"/>
    </location>
</feature>
<sequence length="429" mass="44879">MQREIQVNEKVPFGPGILLSLQHLFAMFGSTVLVPNLFGVDPGMILLMNGIGTLLYILICKGKIPAYLGSSFAFISPVTLVLAKNPGNGYSMALGAFIVTGIIFIIIALLIKFAGTAWIDVVFPPAAMGAIVALIGLELIPVAAGMAGLINSDATKSWTPDPTSILISLVTLGVTVLGAVLFRGFPKIIHILIGIVVGYTLAYFLGEVNTAAIASAKWISLPTVTTPEWNLSAIATIVPVSLVVIVEHIGHLLVTSNIVGKDLSKDPGLHRSLLGNGISTILSGFVGSTPNTTYGENIGVMALTKVYSVFVIGGAAIFAILLSFSGKFSAMIAYIPTPVMGGVSLLLFGVIAASGLRIFVEQKVDFSKSTNMLLTTVVLVIGLSGAKLTMGNVELKGMALATIVGILLSLFFKLIQVLGLSNEKEDAAH</sequence>
<feature type="transmembrane region" description="Helical" evidence="7">
    <location>
        <begin position="331"/>
        <end position="360"/>
    </location>
</feature>
<evidence type="ECO:0000256" key="6">
    <source>
        <dbReference type="ARBA" id="ARBA00023136"/>
    </source>
</evidence>
<keyword evidence="4 7" id="KW-0812">Transmembrane</keyword>
<reference evidence="9" key="1">
    <citation type="journal article" date="2019" name="Int. J. Syst. Evol. Microbiol.">
        <title>The Global Catalogue of Microorganisms (GCM) 10K type strain sequencing project: providing services to taxonomists for standard genome sequencing and annotation.</title>
        <authorList>
            <consortium name="The Broad Institute Genomics Platform"/>
            <consortium name="The Broad Institute Genome Sequencing Center for Infectious Disease"/>
            <person name="Wu L."/>
            <person name="Ma J."/>
        </authorList>
    </citation>
    <scope>NUCLEOTIDE SEQUENCE [LARGE SCALE GENOMIC DNA]</scope>
    <source>
        <strain evidence="9">CCUG 59189</strain>
    </source>
</reference>
<dbReference type="PANTHER" id="PTHR42810">
    <property type="entry name" value="PURINE PERMEASE C1399.01C-RELATED"/>
    <property type="match status" value="1"/>
</dbReference>
<dbReference type="Pfam" id="PF00860">
    <property type="entry name" value="Xan_ur_permease"/>
    <property type="match status" value="1"/>
</dbReference>
<evidence type="ECO:0000256" key="2">
    <source>
        <dbReference type="ARBA" id="ARBA00008821"/>
    </source>
</evidence>
<gene>
    <name evidence="8" type="primary">uraA</name>
    <name evidence="8" type="ORF">ACFQ3W_12215</name>
</gene>
<keyword evidence="5 7" id="KW-1133">Transmembrane helix</keyword>
<feature type="transmembrane region" description="Helical" evidence="7">
    <location>
        <begin position="89"/>
        <end position="114"/>
    </location>
</feature>
<comment type="similarity">
    <text evidence="2">Belongs to the nucleobase:cation symporter-2 (NCS2) (TC 2.A.40) family.</text>
</comment>
<feature type="transmembrane region" description="Helical" evidence="7">
    <location>
        <begin position="40"/>
        <end position="59"/>
    </location>
</feature>
<protein>
    <submittedName>
        <fullName evidence="8">Uracil permease</fullName>
    </submittedName>
</protein>
<organism evidence="8 9">
    <name type="scientific">Paenibacillus puldeungensis</name>
    <dbReference type="NCBI Taxonomy" id="696536"/>
    <lineage>
        <taxon>Bacteria</taxon>
        <taxon>Bacillati</taxon>
        <taxon>Bacillota</taxon>
        <taxon>Bacilli</taxon>
        <taxon>Bacillales</taxon>
        <taxon>Paenibacillaceae</taxon>
        <taxon>Paenibacillus</taxon>
    </lineage>
</organism>
<dbReference type="RefSeq" id="WP_379319507.1">
    <property type="nucleotide sequence ID" value="NZ_JBHTLM010000007.1"/>
</dbReference>
<keyword evidence="9" id="KW-1185">Reference proteome</keyword>
<comment type="caution">
    <text evidence="8">The sequence shown here is derived from an EMBL/GenBank/DDBJ whole genome shotgun (WGS) entry which is preliminary data.</text>
</comment>
<evidence type="ECO:0000256" key="3">
    <source>
        <dbReference type="ARBA" id="ARBA00022448"/>
    </source>
</evidence>
<feature type="transmembrane region" description="Helical" evidence="7">
    <location>
        <begin position="233"/>
        <end position="254"/>
    </location>
</feature>
<proteinExistence type="inferred from homology"/>
<dbReference type="PROSITE" id="PS01116">
    <property type="entry name" value="XANTH_URACIL_PERMASE"/>
    <property type="match status" value="1"/>
</dbReference>
<name>A0ABW3RY25_9BACL</name>
<feature type="transmembrane region" description="Helical" evidence="7">
    <location>
        <begin position="12"/>
        <end position="34"/>
    </location>
</feature>
<dbReference type="InterPro" id="IPR006043">
    <property type="entry name" value="NCS2"/>
</dbReference>
<keyword evidence="3" id="KW-0813">Transport</keyword>
<feature type="transmembrane region" description="Helical" evidence="7">
    <location>
        <begin position="372"/>
        <end position="391"/>
    </location>
</feature>
<feature type="transmembrane region" description="Helical" evidence="7">
    <location>
        <begin position="126"/>
        <end position="150"/>
    </location>
</feature>
<dbReference type="InterPro" id="IPR006042">
    <property type="entry name" value="Xan_ur_permease"/>
</dbReference>
<evidence type="ECO:0000256" key="1">
    <source>
        <dbReference type="ARBA" id="ARBA00004141"/>
    </source>
</evidence>